<organism evidence="2 3">
    <name type="scientific">Paracerasibacillus soli</name>
    <dbReference type="NCBI Taxonomy" id="480284"/>
    <lineage>
        <taxon>Bacteria</taxon>
        <taxon>Bacillati</taxon>
        <taxon>Bacillota</taxon>
        <taxon>Bacilli</taxon>
        <taxon>Bacillales</taxon>
        <taxon>Bacillaceae</taxon>
        <taxon>Paracerasibacillus</taxon>
    </lineage>
</organism>
<dbReference type="RefSeq" id="WP_320380051.1">
    <property type="nucleotide sequence ID" value="NZ_JAWDIQ010000002.1"/>
</dbReference>
<evidence type="ECO:0000313" key="3">
    <source>
        <dbReference type="Proteomes" id="UP001275315"/>
    </source>
</evidence>
<reference evidence="2 3" key="1">
    <citation type="submission" date="2023-10" db="EMBL/GenBank/DDBJ databases">
        <title>Virgibacillus soli CC-YMP-6 genome.</title>
        <authorList>
            <person name="Miliotis G."/>
            <person name="Sengupta P."/>
            <person name="Hameed A."/>
            <person name="Chuvochina M."/>
            <person name="Mcdonagh F."/>
            <person name="Simpson A.C."/>
            <person name="Singh N.K."/>
            <person name="Rekha P.D."/>
            <person name="Raman K."/>
            <person name="Hugenholtz P."/>
            <person name="Venkateswaran K."/>
        </authorList>
    </citation>
    <scope>NUCLEOTIDE SEQUENCE [LARGE SCALE GENOMIC DNA]</scope>
    <source>
        <strain evidence="2 3">CC-YMP-6</strain>
    </source>
</reference>
<evidence type="ECO:0000256" key="1">
    <source>
        <dbReference type="SAM" id="Coils"/>
    </source>
</evidence>
<accession>A0ABU5CSA0</accession>
<keyword evidence="3" id="KW-1185">Reference proteome</keyword>
<feature type="coiled-coil region" evidence="1">
    <location>
        <begin position="23"/>
        <end position="63"/>
    </location>
</feature>
<sequence length="77" mass="8308">MEKLIETAKAISNEDGKYTSDSFVALQEAIKVAESALETIETEEDLAAAIAALQSALDGLEESSGEEPTNQSWIYQN</sequence>
<comment type="caution">
    <text evidence="2">The sequence shown here is derived from an EMBL/GenBank/DDBJ whole genome shotgun (WGS) entry which is preliminary data.</text>
</comment>
<dbReference type="EMBL" id="JAWDIQ010000002">
    <property type="protein sequence ID" value="MDY0409247.1"/>
    <property type="molecule type" value="Genomic_DNA"/>
</dbReference>
<gene>
    <name evidence="2" type="ORF">RWD45_12560</name>
</gene>
<protein>
    <submittedName>
        <fullName evidence="2">Uncharacterized protein</fullName>
    </submittedName>
</protein>
<name>A0ABU5CSA0_9BACI</name>
<dbReference type="Proteomes" id="UP001275315">
    <property type="component" value="Unassembled WGS sequence"/>
</dbReference>
<evidence type="ECO:0000313" key="2">
    <source>
        <dbReference type="EMBL" id="MDY0409247.1"/>
    </source>
</evidence>
<keyword evidence="1" id="KW-0175">Coiled coil</keyword>
<proteinExistence type="predicted"/>
<dbReference type="Gene3D" id="1.20.1270.90">
    <property type="entry name" value="AF1782-like"/>
    <property type="match status" value="1"/>
</dbReference>